<reference evidence="2 3" key="1">
    <citation type="submission" date="2023-12" db="EMBL/GenBank/DDBJ databases">
        <title>Novel species of the genus Arcicella isolated from rivers.</title>
        <authorList>
            <person name="Lu H."/>
        </authorList>
    </citation>
    <scope>NUCLEOTIDE SEQUENCE [LARGE SCALE GENOMIC DNA]</scope>
    <source>
        <strain evidence="2 3">LMG 21963</strain>
    </source>
</reference>
<evidence type="ECO:0000313" key="3">
    <source>
        <dbReference type="Proteomes" id="UP001304671"/>
    </source>
</evidence>
<dbReference type="PROSITE" id="PS51257">
    <property type="entry name" value="PROKAR_LIPOPROTEIN"/>
    <property type="match status" value="1"/>
</dbReference>
<dbReference type="SUPFAM" id="SSF160574">
    <property type="entry name" value="BT0923-like"/>
    <property type="match status" value="3"/>
</dbReference>
<accession>A0ABU5QGU0</accession>
<dbReference type="Proteomes" id="UP001304671">
    <property type="component" value="Unassembled WGS sequence"/>
</dbReference>
<evidence type="ECO:0000313" key="2">
    <source>
        <dbReference type="EMBL" id="MEA5256175.1"/>
    </source>
</evidence>
<proteinExistence type="predicted"/>
<dbReference type="Gene3D" id="3.40.1420.30">
    <property type="match status" value="1"/>
</dbReference>
<dbReference type="Pfam" id="PF11396">
    <property type="entry name" value="PepSY_like"/>
    <property type="match status" value="1"/>
</dbReference>
<comment type="caution">
    <text evidence="2">The sequence shown here is derived from an EMBL/GenBank/DDBJ whole genome shotgun (WGS) entry which is preliminary data.</text>
</comment>
<keyword evidence="3" id="KW-1185">Reference proteome</keyword>
<dbReference type="RefSeq" id="WP_323246003.1">
    <property type="nucleotide sequence ID" value="NZ_JAYFUL010000001.1"/>
</dbReference>
<dbReference type="Gene3D" id="3.10.450.360">
    <property type="match status" value="1"/>
</dbReference>
<evidence type="ECO:0000259" key="1">
    <source>
        <dbReference type="Pfam" id="PF11396"/>
    </source>
</evidence>
<feature type="domain" description="Putative beta-lactamase-inhibitor-like PepSY-like" evidence="1">
    <location>
        <begin position="251"/>
        <end position="311"/>
    </location>
</feature>
<dbReference type="InterPro" id="IPR021533">
    <property type="entry name" value="PepSY-like"/>
</dbReference>
<name>A0ABU5QGU0_9BACT</name>
<protein>
    <submittedName>
        <fullName evidence="2">PepSY-like domain-containing protein</fullName>
    </submittedName>
</protein>
<sequence length="395" mass="43257">MKKILFVFAFALTGILTSCKENINLDQQSQSQATTNAAAAAKVSAVIKQDYPTATELLVTTIDSNKVYGCDFSVNGVAHEATVAATGKILSTYTVKADTTKTALIDAIKVYLETNYKGYKLEKVGVGKDANGKDAYKILIVFNDQRITLLFDATGTFVASFTEPKSQKPDPKNAPKTYSVSLTDLPANIQSQLSGYEFERAFVKTNADGTKTFFVSAKIGDVLYELTFDGAGTLKSKNAIKLKLPKLEVKTLKDSELPKAIKDYLSTNYSGWKYEKGIVILKDTLPDSYTVAISKDGKIATLNFDGSGKFISVLEPKLPTVPKFEEKSIASANDLPQVIKDYLNKVYVGWVFNKGSITLKNDVAQAYLVVITFGTDKYYVYFDKNGAFIAAKKDK</sequence>
<gene>
    <name evidence="2" type="ORF">VB264_00160</name>
</gene>
<dbReference type="EMBL" id="JAYFUL010000001">
    <property type="protein sequence ID" value="MEA5256175.1"/>
    <property type="molecule type" value="Genomic_DNA"/>
</dbReference>
<organism evidence="2 3">
    <name type="scientific">Arcicella aquatica</name>
    <dbReference type="NCBI Taxonomy" id="217141"/>
    <lineage>
        <taxon>Bacteria</taxon>
        <taxon>Pseudomonadati</taxon>
        <taxon>Bacteroidota</taxon>
        <taxon>Cytophagia</taxon>
        <taxon>Cytophagales</taxon>
        <taxon>Flectobacillaceae</taxon>
        <taxon>Arcicella</taxon>
    </lineage>
</organism>